<reference evidence="1" key="1">
    <citation type="submission" date="2020-05" db="EMBL/GenBank/DDBJ databases">
        <title>Phylogenomic resolution of chytrid fungi.</title>
        <authorList>
            <person name="Stajich J.E."/>
            <person name="Amses K."/>
            <person name="Simmons R."/>
            <person name="Seto K."/>
            <person name="Myers J."/>
            <person name="Bonds A."/>
            <person name="Quandt C.A."/>
            <person name="Barry K."/>
            <person name="Liu P."/>
            <person name="Grigoriev I."/>
            <person name="Longcore J.E."/>
            <person name="James T.Y."/>
        </authorList>
    </citation>
    <scope>NUCLEOTIDE SEQUENCE</scope>
    <source>
        <strain evidence="1">JEL0513</strain>
    </source>
</reference>
<dbReference type="Proteomes" id="UP001211907">
    <property type="component" value="Unassembled WGS sequence"/>
</dbReference>
<gene>
    <name evidence="1" type="ORF">HK100_011720</name>
</gene>
<protein>
    <submittedName>
        <fullName evidence="1">Uncharacterized protein</fullName>
    </submittedName>
</protein>
<sequence length="53" mass="5738">MVLVLVENLPSSLAPTSYLAKDDVFMKEGEDGGNNDADKKGVDIYAGYWNTVS</sequence>
<name>A0AAD5TB85_9FUNG</name>
<evidence type="ECO:0000313" key="1">
    <source>
        <dbReference type="EMBL" id="KAJ3139383.1"/>
    </source>
</evidence>
<dbReference type="EMBL" id="JADGJH010000076">
    <property type="protein sequence ID" value="KAJ3139383.1"/>
    <property type="molecule type" value="Genomic_DNA"/>
</dbReference>
<organism evidence="1 2">
    <name type="scientific">Physocladia obscura</name>
    <dbReference type="NCBI Taxonomy" id="109957"/>
    <lineage>
        <taxon>Eukaryota</taxon>
        <taxon>Fungi</taxon>
        <taxon>Fungi incertae sedis</taxon>
        <taxon>Chytridiomycota</taxon>
        <taxon>Chytridiomycota incertae sedis</taxon>
        <taxon>Chytridiomycetes</taxon>
        <taxon>Chytridiales</taxon>
        <taxon>Chytriomycetaceae</taxon>
        <taxon>Physocladia</taxon>
    </lineage>
</organism>
<accession>A0AAD5TB85</accession>
<proteinExistence type="predicted"/>
<comment type="caution">
    <text evidence="1">The sequence shown here is derived from an EMBL/GenBank/DDBJ whole genome shotgun (WGS) entry which is preliminary data.</text>
</comment>
<evidence type="ECO:0000313" key="2">
    <source>
        <dbReference type="Proteomes" id="UP001211907"/>
    </source>
</evidence>
<keyword evidence="2" id="KW-1185">Reference proteome</keyword>
<dbReference type="AlphaFoldDB" id="A0AAD5TB85"/>